<feature type="region of interest" description="Disordered" evidence="3">
    <location>
        <begin position="1"/>
        <end position="30"/>
    </location>
</feature>
<sequence>MPPPRTSCTPGRPRPAPARRRPAPAPRHRVKDVVAAAAAAQGVAPPPRYTSLVAALGLVWSCYQRAAKPRGDDSDSSGLGPTCLSFPVDHRSRLRPPLPAKYFGYYVGGALAIASRSELAEDAGGLLTACAAVAAGIEDALSGGGATETMGVLIERFRDG</sequence>
<evidence type="ECO:0000313" key="4">
    <source>
        <dbReference type="EMBL" id="TVU26724.1"/>
    </source>
</evidence>
<dbReference type="InterPro" id="IPR023213">
    <property type="entry name" value="CAT-like_dom_sf"/>
</dbReference>
<organism evidence="4 5">
    <name type="scientific">Eragrostis curvula</name>
    <name type="common">weeping love grass</name>
    <dbReference type="NCBI Taxonomy" id="38414"/>
    <lineage>
        <taxon>Eukaryota</taxon>
        <taxon>Viridiplantae</taxon>
        <taxon>Streptophyta</taxon>
        <taxon>Embryophyta</taxon>
        <taxon>Tracheophyta</taxon>
        <taxon>Spermatophyta</taxon>
        <taxon>Magnoliopsida</taxon>
        <taxon>Liliopsida</taxon>
        <taxon>Poales</taxon>
        <taxon>Poaceae</taxon>
        <taxon>PACMAD clade</taxon>
        <taxon>Chloridoideae</taxon>
        <taxon>Eragrostideae</taxon>
        <taxon>Eragrostidinae</taxon>
        <taxon>Eragrostis</taxon>
    </lineage>
</organism>
<feature type="compositionally biased region" description="Basic residues" evidence="3">
    <location>
        <begin position="17"/>
        <end position="30"/>
    </location>
</feature>
<keyword evidence="2" id="KW-0012">Acyltransferase</keyword>
<feature type="non-terminal residue" evidence="4">
    <location>
        <position position="160"/>
    </location>
</feature>
<dbReference type="InterPro" id="IPR051504">
    <property type="entry name" value="Plant_metabolite_acyltrans"/>
</dbReference>
<dbReference type="Pfam" id="PF02458">
    <property type="entry name" value="Transferase"/>
    <property type="match status" value="1"/>
</dbReference>
<dbReference type="EMBL" id="RWGY01000013">
    <property type="protein sequence ID" value="TVU26724.1"/>
    <property type="molecule type" value="Genomic_DNA"/>
</dbReference>
<reference evidence="4 5" key="1">
    <citation type="journal article" date="2019" name="Sci. Rep.">
        <title>A high-quality genome of Eragrostis curvula grass provides insights into Poaceae evolution and supports new strategies to enhance forage quality.</title>
        <authorList>
            <person name="Carballo J."/>
            <person name="Santos B.A.C.M."/>
            <person name="Zappacosta D."/>
            <person name="Garbus I."/>
            <person name="Selva J.P."/>
            <person name="Gallo C.A."/>
            <person name="Diaz A."/>
            <person name="Albertini E."/>
            <person name="Caccamo M."/>
            <person name="Echenique V."/>
        </authorList>
    </citation>
    <scope>NUCLEOTIDE SEQUENCE [LARGE SCALE GENOMIC DNA]</scope>
    <source>
        <strain evidence="5">cv. Victoria</strain>
        <tissue evidence="4">Leaf</tissue>
    </source>
</reference>
<comment type="caution">
    <text evidence="4">The sequence shown here is derived from an EMBL/GenBank/DDBJ whole genome shotgun (WGS) entry which is preliminary data.</text>
</comment>
<gene>
    <name evidence="4" type="ORF">EJB05_29283</name>
</gene>
<dbReference type="OrthoDB" id="1862401at2759"/>
<evidence type="ECO:0000256" key="3">
    <source>
        <dbReference type="SAM" id="MobiDB-lite"/>
    </source>
</evidence>
<feature type="non-terminal residue" evidence="4">
    <location>
        <position position="1"/>
    </location>
</feature>
<keyword evidence="5" id="KW-1185">Reference proteome</keyword>
<protein>
    <submittedName>
        <fullName evidence="4">Uncharacterized protein</fullName>
    </submittedName>
</protein>
<accession>A0A5J9UTK6</accession>
<dbReference type="PANTHER" id="PTHR31625">
    <property type="match status" value="1"/>
</dbReference>
<dbReference type="Proteomes" id="UP000324897">
    <property type="component" value="Chromosome 2"/>
</dbReference>
<keyword evidence="1" id="KW-0808">Transferase</keyword>
<evidence type="ECO:0000256" key="2">
    <source>
        <dbReference type="ARBA" id="ARBA00023315"/>
    </source>
</evidence>
<evidence type="ECO:0000313" key="5">
    <source>
        <dbReference type="Proteomes" id="UP000324897"/>
    </source>
</evidence>
<dbReference type="Gramene" id="TVU26724">
    <property type="protein sequence ID" value="TVU26724"/>
    <property type="gene ID" value="EJB05_29283"/>
</dbReference>
<dbReference type="GO" id="GO:0016747">
    <property type="term" value="F:acyltransferase activity, transferring groups other than amino-acyl groups"/>
    <property type="evidence" value="ECO:0007669"/>
    <property type="project" value="UniProtKB-ARBA"/>
</dbReference>
<proteinExistence type="predicted"/>
<dbReference type="AlphaFoldDB" id="A0A5J9UTK6"/>
<name>A0A5J9UTK6_9POAL</name>
<evidence type="ECO:0000256" key="1">
    <source>
        <dbReference type="ARBA" id="ARBA00022679"/>
    </source>
</evidence>
<dbReference type="Gene3D" id="3.30.559.10">
    <property type="entry name" value="Chloramphenicol acetyltransferase-like domain"/>
    <property type="match status" value="1"/>
</dbReference>